<proteinExistence type="predicted"/>
<dbReference type="RefSeq" id="WP_312551271.1">
    <property type="nucleotide sequence ID" value="NZ_JBHRVV010000001.1"/>
</dbReference>
<name>A0ABV7PME4_9BURK</name>
<evidence type="ECO:0000313" key="2">
    <source>
        <dbReference type="Proteomes" id="UP001595665"/>
    </source>
</evidence>
<dbReference type="EMBL" id="JBHRVV010000001">
    <property type="protein sequence ID" value="MFC3459243.1"/>
    <property type="molecule type" value="Genomic_DNA"/>
</dbReference>
<comment type="caution">
    <text evidence="1">The sequence shown here is derived from an EMBL/GenBank/DDBJ whole genome shotgun (WGS) entry which is preliminary data.</text>
</comment>
<keyword evidence="2" id="KW-1185">Reference proteome</keyword>
<sequence>MQPVKSDQVTPPTVAPASVKAARLSLARSHTALFPTRLALARWTSGGNVPHLHGSAHAPLRAAWYARAQRDFQAWLERGGFVQHDDGAALSHPAASDTRA</sequence>
<evidence type="ECO:0000313" key="1">
    <source>
        <dbReference type="EMBL" id="MFC3459243.1"/>
    </source>
</evidence>
<dbReference type="Proteomes" id="UP001595665">
    <property type="component" value="Unassembled WGS sequence"/>
</dbReference>
<gene>
    <name evidence="1" type="ORF">ACFOPH_13465</name>
</gene>
<organism evidence="1 2">
    <name type="scientific">Massilia haematophila</name>
    <dbReference type="NCBI Taxonomy" id="457923"/>
    <lineage>
        <taxon>Bacteria</taxon>
        <taxon>Pseudomonadati</taxon>
        <taxon>Pseudomonadota</taxon>
        <taxon>Betaproteobacteria</taxon>
        <taxon>Burkholderiales</taxon>
        <taxon>Oxalobacteraceae</taxon>
        <taxon>Telluria group</taxon>
        <taxon>Massilia</taxon>
    </lineage>
</organism>
<protein>
    <submittedName>
        <fullName evidence="1">Uncharacterized protein</fullName>
    </submittedName>
</protein>
<accession>A0ABV7PME4</accession>
<reference evidence="2" key="1">
    <citation type="journal article" date="2019" name="Int. J. Syst. Evol. Microbiol.">
        <title>The Global Catalogue of Microorganisms (GCM) 10K type strain sequencing project: providing services to taxonomists for standard genome sequencing and annotation.</title>
        <authorList>
            <consortium name="The Broad Institute Genomics Platform"/>
            <consortium name="The Broad Institute Genome Sequencing Center for Infectious Disease"/>
            <person name="Wu L."/>
            <person name="Ma J."/>
        </authorList>
    </citation>
    <scope>NUCLEOTIDE SEQUENCE [LARGE SCALE GENOMIC DNA]</scope>
    <source>
        <strain evidence="2">CCM 7480</strain>
    </source>
</reference>